<dbReference type="InterPro" id="IPR017937">
    <property type="entry name" value="Thioredoxin_CS"/>
</dbReference>
<dbReference type="Proteomes" id="UP000825483">
    <property type="component" value="Unassembled WGS sequence"/>
</dbReference>
<dbReference type="InterPro" id="IPR000866">
    <property type="entry name" value="AhpC/TSA"/>
</dbReference>
<sequence length="290" mass="32372">MKKIFLLPVLALQILSACGQGNNPQQPVSDTADHDTAWYAARMDSFDAEESRLEAEYRTIAASPAAPDHDAKIKEIYAKADSLGEKQKATILEIVRKFKSTKFPARYLSGNVAYAFNYDELKEICDPKSGYYNDEALKMAKHLLTSLEKRHPGLQYKDLTMSDMDGKSVRLSNWVGKGKYVLVDFWASWCGPCRQEMPNVVEAYRKYKSKNFEIVGVSFDERKGAWTAAVKQLGMTWPQMSDLRGWQSAAASVYGINSIPANVLLDPKGKIVAVDLRGDALQTTLASLLK</sequence>
<proteinExistence type="predicted"/>
<dbReference type="PANTHER" id="PTHR42852">
    <property type="entry name" value="THIOL:DISULFIDE INTERCHANGE PROTEIN DSBE"/>
    <property type="match status" value="1"/>
</dbReference>
<accession>A0A9R1CVZ4</accession>
<comment type="caution">
    <text evidence="7">The sequence shown here is derived from an EMBL/GenBank/DDBJ whole genome shotgun (WGS) entry which is preliminary data.</text>
</comment>
<dbReference type="PROSITE" id="PS51352">
    <property type="entry name" value="THIOREDOXIN_2"/>
    <property type="match status" value="1"/>
</dbReference>
<feature type="chain" id="PRO_5040172222" description="Thioredoxin domain-containing protein" evidence="5">
    <location>
        <begin position="20"/>
        <end position="290"/>
    </location>
</feature>
<evidence type="ECO:0000256" key="2">
    <source>
        <dbReference type="ARBA" id="ARBA00022748"/>
    </source>
</evidence>
<comment type="subcellular location">
    <subcellularLocation>
        <location evidence="1">Cell envelope</location>
    </subcellularLocation>
</comment>
<dbReference type="GO" id="GO:0017004">
    <property type="term" value="P:cytochrome complex assembly"/>
    <property type="evidence" value="ECO:0007669"/>
    <property type="project" value="UniProtKB-KW"/>
</dbReference>
<keyword evidence="2" id="KW-0201">Cytochrome c-type biogenesis</keyword>
<feature type="signal peptide" evidence="5">
    <location>
        <begin position="1"/>
        <end position="19"/>
    </location>
</feature>
<dbReference type="PANTHER" id="PTHR42852:SF6">
    <property type="entry name" value="THIOL:DISULFIDE INTERCHANGE PROTEIN DSBE"/>
    <property type="match status" value="1"/>
</dbReference>
<evidence type="ECO:0000313" key="7">
    <source>
        <dbReference type="EMBL" id="GJG58431.1"/>
    </source>
</evidence>
<feature type="domain" description="Thioredoxin" evidence="6">
    <location>
        <begin position="150"/>
        <end position="290"/>
    </location>
</feature>
<evidence type="ECO:0000256" key="1">
    <source>
        <dbReference type="ARBA" id="ARBA00004196"/>
    </source>
</evidence>
<keyword evidence="5" id="KW-0732">Signal</keyword>
<dbReference type="InterPro" id="IPR013766">
    <property type="entry name" value="Thioredoxin_domain"/>
</dbReference>
<evidence type="ECO:0000259" key="6">
    <source>
        <dbReference type="PROSITE" id="PS51352"/>
    </source>
</evidence>
<evidence type="ECO:0000256" key="4">
    <source>
        <dbReference type="ARBA" id="ARBA00023284"/>
    </source>
</evidence>
<dbReference type="GeneID" id="72467534"/>
<dbReference type="RefSeq" id="WP_223929277.1">
    <property type="nucleotide sequence ID" value="NZ_BPTU01000001.1"/>
</dbReference>
<dbReference type="PROSITE" id="PS51257">
    <property type="entry name" value="PROKAR_LIPOPROTEIN"/>
    <property type="match status" value="1"/>
</dbReference>
<keyword evidence="4" id="KW-0676">Redox-active center</keyword>
<keyword evidence="8" id="KW-1185">Reference proteome</keyword>
<dbReference type="InterPro" id="IPR036249">
    <property type="entry name" value="Thioredoxin-like_sf"/>
</dbReference>
<name>A0A9R1CVZ4_9BACT</name>
<dbReference type="PROSITE" id="PS00194">
    <property type="entry name" value="THIOREDOXIN_1"/>
    <property type="match status" value="1"/>
</dbReference>
<dbReference type="CDD" id="cd02966">
    <property type="entry name" value="TlpA_like_family"/>
    <property type="match status" value="1"/>
</dbReference>
<evidence type="ECO:0000256" key="5">
    <source>
        <dbReference type="SAM" id="SignalP"/>
    </source>
</evidence>
<gene>
    <name evidence="7" type="ORF">PRLR5076_12820</name>
</gene>
<dbReference type="GO" id="GO:0030313">
    <property type="term" value="C:cell envelope"/>
    <property type="evidence" value="ECO:0007669"/>
    <property type="project" value="UniProtKB-SubCell"/>
</dbReference>
<dbReference type="EMBL" id="BPUB01000001">
    <property type="protein sequence ID" value="GJG58431.1"/>
    <property type="molecule type" value="Genomic_DNA"/>
</dbReference>
<organism evidence="7 8">
    <name type="scientific">Prevotella lacticifex</name>
    <dbReference type="NCBI Taxonomy" id="2854755"/>
    <lineage>
        <taxon>Bacteria</taxon>
        <taxon>Pseudomonadati</taxon>
        <taxon>Bacteroidota</taxon>
        <taxon>Bacteroidia</taxon>
        <taxon>Bacteroidales</taxon>
        <taxon>Prevotellaceae</taxon>
        <taxon>Prevotella</taxon>
    </lineage>
</organism>
<dbReference type="AlphaFoldDB" id="A0A9R1CVZ4"/>
<reference evidence="7" key="1">
    <citation type="journal article" date="2022" name="Int. J. Syst. Evol. Microbiol.">
        <title>Prevotella lacticifex sp. nov., isolated from the rumen of cows.</title>
        <authorList>
            <person name="Shinkai T."/>
            <person name="Ikeyama N."/>
            <person name="Kumagai M."/>
            <person name="Ohmori H."/>
            <person name="Sakamoto M."/>
            <person name="Ohkuma M."/>
            <person name="Mitsumori M."/>
        </authorList>
    </citation>
    <scope>NUCLEOTIDE SEQUENCE</scope>
    <source>
        <strain evidence="7">R5076</strain>
    </source>
</reference>
<dbReference type="Gene3D" id="3.40.30.10">
    <property type="entry name" value="Glutaredoxin"/>
    <property type="match status" value="1"/>
</dbReference>
<keyword evidence="3" id="KW-1015">Disulfide bond</keyword>
<dbReference type="Pfam" id="PF00578">
    <property type="entry name" value="AhpC-TSA"/>
    <property type="match status" value="1"/>
</dbReference>
<dbReference type="SUPFAM" id="SSF52833">
    <property type="entry name" value="Thioredoxin-like"/>
    <property type="match status" value="1"/>
</dbReference>
<protein>
    <recommendedName>
        <fullName evidence="6">Thioredoxin domain-containing protein</fullName>
    </recommendedName>
</protein>
<evidence type="ECO:0000256" key="3">
    <source>
        <dbReference type="ARBA" id="ARBA00023157"/>
    </source>
</evidence>
<evidence type="ECO:0000313" key="8">
    <source>
        <dbReference type="Proteomes" id="UP000825483"/>
    </source>
</evidence>
<dbReference type="InterPro" id="IPR050553">
    <property type="entry name" value="Thioredoxin_ResA/DsbE_sf"/>
</dbReference>